<organism evidence="2 3">
    <name type="scientific">Planktothrix serta PCC 8927</name>
    <dbReference type="NCBI Taxonomy" id="671068"/>
    <lineage>
        <taxon>Bacteria</taxon>
        <taxon>Bacillati</taxon>
        <taxon>Cyanobacteriota</taxon>
        <taxon>Cyanophyceae</taxon>
        <taxon>Oscillatoriophycideae</taxon>
        <taxon>Oscillatoriales</taxon>
        <taxon>Microcoleaceae</taxon>
        <taxon>Planktothrix</taxon>
    </lineage>
</organism>
<accession>A0A7Z9BQ97</accession>
<proteinExistence type="predicted"/>
<keyword evidence="1" id="KW-0812">Transmembrane</keyword>
<name>A0A7Z9BQ97_9CYAN</name>
<evidence type="ECO:0000256" key="1">
    <source>
        <dbReference type="SAM" id="Phobius"/>
    </source>
</evidence>
<gene>
    <name evidence="2" type="ORF">PL8927_600214</name>
</gene>
<sequence length="49" mass="5592">MKLKGEKDRGSDINIPKGNPLSVLNIYDHLTLFNNFCVILYVIVLMVNQ</sequence>
<protein>
    <submittedName>
        <fullName evidence="2">Uncharacterized protein</fullName>
    </submittedName>
</protein>
<dbReference type="EMBL" id="CZCU02000136">
    <property type="protein sequence ID" value="VXD18007.1"/>
    <property type="molecule type" value="Genomic_DNA"/>
</dbReference>
<keyword evidence="3" id="KW-1185">Reference proteome</keyword>
<keyword evidence="1" id="KW-1133">Transmembrane helix</keyword>
<keyword evidence="1" id="KW-0472">Membrane</keyword>
<reference evidence="2" key="1">
    <citation type="submission" date="2019-10" db="EMBL/GenBank/DDBJ databases">
        <authorList>
            <consortium name="Genoscope - CEA"/>
            <person name="William W."/>
        </authorList>
    </citation>
    <scope>NUCLEOTIDE SEQUENCE [LARGE SCALE GENOMIC DNA]</scope>
    <source>
        <strain evidence="2">BBR_PRJEB10992</strain>
    </source>
</reference>
<feature type="transmembrane region" description="Helical" evidence="1">
    <location>
        <begin position="26"/>
        <end position="47"/>
    </location>
</feature>
<evidence type="ECO:0000313" key="3">
    <source>
        <dbReference type="Proteomes" id="UP000184550"/>
    </source>
</evidence>
<dbReference type="Proteomes" id="UP000184550">
    <property type="component" value="Unassembled WGS sequence"/>
</dbReference>
<comment type="caution">
    <text evidence="2">The sequence shown here is derived from an EMBL/GenBank/DDBJ whole genome shotgun (WGS) entry which is preliminary data.</text>
</comment>
<dbReference type="AlphaFoldDB" id="A0A7Z9BQ97"/>
<evidence type="ECO:0000313" key="2">
    <source>
        <dbReference type="EMBL" id="VXD18007.1"/>
    </source>
</evidence>